<reference evidence="1 2" key="1">
    <citation type="journal article" date="2014" name="BMC Genomics">
        <title>Genome based analysis of type-I polyketide synthase and nonribosomal peptide synthetase gene clusters in seven strains of five representative Nocardia species.</title>
        <authorList>
            <person name="Komaki H."/>
            <person name="Ichikawa N."/>
            <person name="Hosoyama A."/>
            <person name="Takahashi-Nakaguchi A."/>
            <person name="Matsuzawa T."/>
            <person name="Suzuki K."/>
            <person name="Fujita N."/>
            <person name="Gonoi T."/>
        </authorList>
    </citation>
    <scope>NUCLEOTIDE SEQUENCE [LARGE SCALE GENOMIC DNA]</scope>
    <source>
        <strain evidence="1 2">NBRC 15531</strain>
    </source>
</reference>
<dbReference type="EMBL" id="BAFO02000008">
    <property type="protein sequence ID" value="GAD82402.1"/>
    <property type="molecule type" value="Genomic_DNA"/>
</dbReference>
<proteinExistence type="predicted"/>
<dbReference type="STRING" id="1824.SAMN05444423_10599"/>
<sequence>MTTPIDIKVNLDGDLVDAQARLGCTNAAAVGRDVWFAEPRLPGVGGPPTLLADRIAIRLRSGDHDDVTVTLRPCLPAQLVGRWAAPFTDEGVRYRIAGDWCGGRRELSAAVRSSRPPGTLRVAALRGEDLTEVLDSAQRQFLVSCTPPGVAVDHLRAVGPIAATAWTGVVLGDFTVDAERWAVGGLDLFDLSLTVAPAPGEPAEALRARALVTQQRLHDAVRAHGLAVATELTKTEQVLTASAMAGPAWSE</sequence>
<gene>
    <name evidence="1" type="ORF">NCAST_08_02760</name>
</gene>
<organism evidence="1 2">
    <name type="scientific">Nocardia asteroides NBRC 15531</name>
    <dbReference type="NCBI Taxonomy" id="1110697"/>
    <lineage>
        <taxon>Bacteria</taxon>
        <taxon>Bacillati</taxon>
        <taxon>Actinomycetota</taxon>
        <taxon>Actinomycetes</taxon>
        <taxon>Mycobacteriales</taxon>
        <taxon>Nocardiaceae</taxon>
        <taxon>Nocardia</taxon>
    </lineage>
</organism>
<dbReference type="GeneID" id="91516714"/>
<dbReference type="RefSeq" id="WP_019050361.1">
    <property type="nucleotide sequence ID" value="NZ_BAFO02000008.1"/>
</dbReference>
<name>U5E3E7_NOCAS</name>
<evidence type="ECO:0000313" key="1">
    <source>
        <dbReference type="EMBL" id="GAD82402.1"/>
    </source>
</evidence>
<evidence type="ECO:0000313" key="2">
    <source>
        <dbReference type="Proteomes" id="UP000017048"/>
    </source>
</evidence>
<dbReference type="eggNOG" id="ENOG5033EA3">
    <property type="taxonomic scope" value="Bacteria"/>
</dbReference>
<dbReference type="Proteomes" id="UP000017048">
    <property type="component" value="Unassembled WGS sequence"/>
</dbReference>
<evidence type="ECO:0008006" key="3">
    <source>
        <dbReference type="Google" id="ProtNLM"/>
    </source>
</evidence>
<comment type="caution">
    <text evidence="1">The sequence shown here is derived from an EMBL/GenBank/DDBJ whole genome shotgun (WGS) entry which is preliminary data.</text>
</comment>
<dbReference type="OrthoDB" id="4149797at2"/>
<dbReference type="AlphaFoldDB" id="U5E3E7"/>
<accession>U5E3E7</accession>
<protein>
    <recommendedName>
        <fullName evidence="3">CYTH domain-containing protein</fullName>
    </recommendedName>
</protein>
<keyword evidence="2" id="KW-1185">Reference proteome</keyword>